<organism evidence="1 2">
    <name type="scientific">Rubus argutus</name>
    <name type="common">Southern blackberry</name>
    <dbReference type="NCBI Taxonomy" id="59490"/>
    <lineage>
        <taxon>Eukaryota</taxon>
        <taxon>Viridiplantae</taxon>
        <taxon>Streptophyta</taxon>
        <taxon>Embryophyta</taxon>
        <taxon>Tracheophyta</taxon>
        <taxon>Spermatophyta</taxon>
        <taxon>Magnoliopsida</taxon>
        <taxon>eudicotyledons</taxon>
        <taxon>Gunneridae</taxon>
        <taxon>Pentapetalae</taxon>
        <taxon>rosids</taxon>
        <taxon>fabids</taxon>
        <taxon>Rosales</taxon>
        <taxon>Rosaceae</taxon>
        <taxon>Rosoideae</taxon>
        <taxon>Rosoideae incertae sedis</taxon>
        <taxon>Rubus</taxon>
    </lineage>
</organism>
<evidence type="ECO:0000313" key="1">
    <source>
        <dbReference type="EMBL" id="KAK9934603.1"/>
    </source>
</evidence>
<accession>A0AAW1XFA1</accession>
<protein>
    <submittedName>
        <fullName evidence="1">Uncharacterized protein</fullName>
    </submittedName>
</protein>
<name>A0AAW1XFA1_RUBAR</name>
<reference evidence="1 2" key="1">
    <citation type="journal article" date="2023" name="G3 (Bethesda)">
        <title>A chromosome-length genome assembly and annotation of blackberry (Rubus argutus, cv. 'Hillquist').</title>
        <authorList>
            <person name="Bruna T."/>
            <person name="Aryal R."/>
            <person name="Dudchenko O."/>
            <person name="Sargent D.J."/>
            <person name="Mead D."/>
            <person name="Buti M."/>
            <person name="Cavallini A."/>
            <person name="Hytonen T."/>
            <person name="Andres J."/>
            <person name="Pham M."/>
            <person name="Weisz D."/>
            <person name="Mascagni F."/>
            <person name="Usai G."/>
            <person name="Natali L."/>
            <person name="Bassil N."/>
            <person name="Fernandez G.E."/>
            <person name="Lomsadze A."/>
            <person name="Armour M."/>
            <person name="Olukolu B."/>
            <person name="Poorten T."/>
            <person name="Britton C."/>
            <person name="Davik J."/>
            <person name="Ashrafi H."/>
            <person name="Aiden E.L."/>
            <person name="Borodovsky M."/>
            <person name="Worthington M."/>
        </authorList>
    </citation>
    <scope>NUCLEOTIDE SEQUENCE [LARGE SCALE GENOMIC DNA]</scope>
    <source>
        <strain evidence="1">PI 553951</strain>
    </source>
</reference>
<proteinExistence type="predicted"/>
<gene>
    <name evidence="1" type="ORF">M0R45_021740</name>
</gene>
<comment type="caution">
    <text evidence="1">The sequence shown here is derived from an EMBL/GenBank/DDBJ whole genome shotgun (WGS) entry which is preliminary data.</text>
</comment>
<keyword evidence="2" id="KW-1185">Reference proteome</keyword>
<dbReference type="Proteomes" id="UP001457282">
    <property type="component" value="Unassembled WGS sequence"/>
</dbReference>
<dbReference type="AlphaFoldDB" id="A0AAW1XFA1"/>
<evidence type="ECO:0000313" key="2">
    <source>
        <dbReference type="Proteomes" id="UP001457282"/>
    </source>
</evidence>
<dbReference type="EMBL" id="JBEDUW010000004">
    <property type="protein sequence ID" value="KAK9934603.1"/>
    <property type="molecule type" value="Genomic_DNA"/>
</dbReference>
<sequence length="84" mass="9128">MLREGIGAFRSLLVSTKRSCQGDHEAEEVFAGIGVVEAANVVGGLDFLEGVWKLKGERLGGDRLGLRNRGEDYGLLGVVVWREI</sequence>